<dbReference type="Gene3D" id="3.30.1050.20">
    <property type="match status" value="1"/>
</dbReference>
<comment type="caution">
    <text evidence="2">The sequence shown here is derived from an EMBL/GenBank/DDBJ whole genome shotgun (WGS) entry which is preliminary data.</text>
</comment>
<dbReference type="GO" id="GO:0046872">
    <property type="term" value="F:metal ion binding"/>
    <property type="evidence" value="ECO:0007669"/>
    <property type="project" value="InterPro"/>
</dbReference>
<dbReference type="Pfam" id="PF11716">
    <property type="entry name" value="MDMPI_N"/>
    <property type="match status" value="1"/>
</dbReference>
<gene>
    <name evidence="2" type="ORF">DN069_06945</name>
</gene>
<evidence type="ECO:0000259" key="1">
    <source>
        <dbReference type="Pfam" id="PF11716"/>
    </source>
</evidence>
<reference evidence="2 3" key="1">
    <citation type="submission" date="2018-06" db="EMBL/GenBank/DDBJ databases">
        <title>Streptacidiphilus pinicola sp. nov., isolated from pine grove soil.</title>
        <authorList>
            <person name="Roh S.G."/>
            <person name="Park S."/>
            <person name="Kim M.-K."/>
            <person name="Yun B.-R."/>
            <person name="Park J."/>
            <person name="Kim M.J."/>
            <person name="Kim Y.S."/>
            <person name="Kim S.B."/>
        </authorList>
    </citation>
    <scope>NUCLEOTIDE SEQUENCE [LARGE SCALE GENOMIC DNA]</scope>
    <source>
        <strain evidence="2 3">MMS16-CNU450</strain>
    </source>
</reference>
<dbReference type="NCBIfam" id="TIGR03083">
    <property type="entry name" value="maleylpyruvate isomerase family mycothiol-dependent enzyme"/>
    <property type="match status" value="1"/>
</dbReference>
<protein>
    <recommendedName>
        <fullName evidence="1">Mycothiol-dependent maleylpyruvate isomerase metal-binding domain-containing protein</fullName>
    </recommendedName>
</protein>
<dbReference type="InterPro" id="IPR017517">
    <property type="entry name" value="Maleyloyr_isom"/>
</dbReference>
<dbReference type="AlphaFoldDB" id="A0A2X0IT03"/>
<dbReference type="Proteomes" id="UP000248889">
    <property type="component" value="Unassembled WGS sequence"/>
</dbReference>
<dbReference type="SUPFAM" id="SSF109854">
    <property type="entry name" value="DinB/YfiT-like putative metalloenzymes"/>
    <property type="match status" value="1"/>
</dbReference>
<proteinExistence type="predicted"/>
<keyword evidence="3" id="KW-1185">Reference proteome</keyword>
<dbReference type="InterPro" id="IPR024344">
    <property type="entry name" value="MDMPI_metal-binding"/>
</dbReference>
<dbReference type="SUPFAM" id="SSF55718">
    <property type="entry name" value="SCP-like"/>
    <property type="match status" value="1"/>
</dbReference>
<evidence type="ECO:0000313" key="3">
    <source>
        <dbReference type="Proteomes" id="UP000248889"/>
    </source>
</evidence>
<dbReference type="InterPro" id="IPR034660">
    <property type="entry name" value="DinB/YfiT-like"/>
</dbReference>
<organism evidence="2 3">
    <name type="scientific">Streptacidiphilus pinicola</name>
    <dbReference type="NCBI Taxonomy" id="2219663"/>
    <lineage>
        <taxon>Bacteria</taxon>
        <taxon>Bacillati</taxon>
        <taxon>Actinomycetota</taxon>
        <taxon>Actinomycetes</taxon>
        <taxon>Kitasatosporales</taxon>
        <taxon>Streptomycetaceae</taxon>
        <taxon>Streptacidiphilus</taxon>
    </lineage>
</organism>
<accession>A0A2X0IT03</accession>
<dbReference type="InterPro" id="IPR036527">
    <property type="entry name" value="SCP2_sterol-bd_dom_sf"/>
</dbReference>
<dbReference type="EMBL" id="QKYN01000028">
    <property type="protein sequence ID" value="RAG86401.1"/>
    <property type="molecule type" value="Genomic_DNA"/>
</dbReference>
<sequence>MREPEPAEASLLPGWTRGHVLAHLARNADGLANLLDGARTGVPTPMYASMEARERDIEAGSKRSLAEHVADLRASAARFDAAVAAMPKAAWSVEVPHRLGAFPASGVVAKRIQEVEYHHVDLGLPDAYAPADWPPDFVRGQLELVSGKFAGHSDLPRLTVVDAVTGDAYETGARPAAGTPELTVHGPGPALLAWLTGRSDGLALDVAANSVLPTLPPLG</sequence>
<dbReference type="OrthoDB" id="5118203at2"/>
<evidence type="ECO:0000313" key="2">
    <source>
        <dbReference type="EMBL" id="RAG86401.1"/>
    </source>
</evidence>
<dbReference type="Gene3D" id="1.20.120.450">
    <property type="entry name" value="dinb family like domain"/>
    <property type="match status" value="1"/>
</dbReference>
<name>A0A2X0IT03_9ACTN</name>
<feature type="domain" description="Mycothiol-dependent maleylpyruvate isomerase metal-binding" evidence="1">
    <location>
        <begin position="3"/>
        <end position="122"/>
    </location>
</feature>